<dbReference type="EMBL" id="LSSM01007146">
    <property type="protein sequence ID" value="OMJ09165.1"/>
    <property type="molecule type" value="Genomic_DNA"/>
</dbReference>
<dbReference type="AlphaFoldDB" id="A0A1R1X3G4"/>
<accession>A0A1R1X3G4</accession>
<evidence type="ECO:0000313" key="2">
    <source>
        <dbReference type="EMBL" id="OMJ09165.1"/>
    </source>
</evidence>
<name>A0A1R1X3G4_9FUNG</name>
<dbReference type="Proteomes" id="UP000187429">
    <property type="component" value="Unassembled WGS sequence"/>
</dbReference>
<sequence length="149" mass="16269">MKLKFRLPQSTATRRHQIFARDGAVAEGGPNSDHDRFPGKGEPCGVPGSLEKTHGQQVGQEHCVKGGPDHIQGLESENKGLLEVSKRLWSFGEEAAMQLISGEAEAIDTKNSAQKGDNLARDDPQGPAFQNQGPQMRNHKNNEVRDGEF</sequence>
<reference evidence="3" key="1">
    <citation type="submission" date="2017-01" db="EMBL/GenBank/DDBJ databases">
        <authorList>
            <person name="Wang Y."/>
            <person name="White M."/>
            <person name="Kvist S."/>
            <person name="Moncalvo J.-M."/>
        </authorList>
    </citation>
    <scope>NUCLEOTIDE SEQUENCE [LARGE SCALE GENOMIC DNA]</scope>
    <source>
        <strain evidence="3">ID-206-W2</strain>
    </source>
</reference>
<feature type="compositionally biased region" description="Basic and acidic residues" evidence="1">
    <location>
        <begin position="140"/>
        <end position="149"/>
    </location>
</feature>
<gene>
    <name evidence="2" type="ORF">AYI69_g10788</name>
</gene>
<keyword evidence="3" id="KW-1185">Reference proteome</keyword>
<comment type="caution">
    <text evidence="2">The sequence shown here is derived from an EMBL/GenBank/DDBJ whole genome shotgun (WGS) entry which is preliminary data.</text>
</comment>
<protein>
    <submittedName>
        <fullName evidence="2">Uncharacterized protein</fullName>
    </submittedName>
</protein>
<proteinExistence type="predicted"/>
<evidence type="ECO:0000256" key="1">
    <source>
        <dbReference type="SAM" id="MobiDB-lite"/>
    </source>
</evidence>
<evidence type="ECO:0000313" key="3">
    <source>
        <dbReference type="Proteomes" id="UP000187429"/>
    </source>
</evidence>
<feature type="region of interest" description="Disordered" evidence="1">
    <location>
        <begin position="21"/>
        <end position="55"/>
    </location>
</feature>
<feature type="region of interest" description="Disordered" evidence="1">
    <location>
        <begin position="107"/>
        <end position="149"/>
    </location>
</feature>
<organism evidence="2 3">
    <name type="scientific">Smittium culicis</name>
    <dbReference type="NCBI Taxonomy" id="133412"/>
    <lineage>
        <taxon>Eukaryota</taxon>
        <taxon>Fungi</taxon>
        <taxon>Fungi incertae sedis</taxon>
        <taxon>Zoopagomycota</taxon>
        <taxon>Kickxellomycotina</taxon>
        <taxon>Harpellomycetes</taxon>
        <taxon>Harpellales</taxon>
        <taxon>Legeriomycetaceae</taxon>
        <taxon>Smittium</taxon>
    </lineage>
</organism>